<dbReference type="AlphaFoldDB" id="A0AAD9S3F2"/>
<name>A0AAD9S3F2_PHOAM</name>
<keyword evidence="4" id="KW-1185">Reference proteome</keyword>
<evidence type="ECO:0000313" key="4">
    <source>
        <dbReference type="Proteomes" id="UP001265746"/>
    </source>
</evidence>
<protein>
    <recommendedName>
        <fullName evidence="2">Nephrocystin 3-like N-terminal domain-containing protein</fullName>
    </recommendedName>
</protein>
<evidence type="ECO:0000259" key="2">
    <source>
        <dbReference type="Pfam" id="PF24883"/>
    </source>
</evidence>
<dbReference type="Pfam" id="PF24883">
    <property type="entry name" value="NPHP3_N"/>
    <property type="match status" value="1"/>
</dbReference>
<keyword evidence="1" id="KW-0677">Repeat</keyword>
<reference evidence="3" key="1">
    <citation type="submission" date="2023-06" db="EMBL/GenBank/DDBJ databases">
        <authorList>
            <person name="Noh H."/>
        </authorList>
    </citation>
    <scope>NUCLEOTIDE SEQUENCE</scope>
    <source>
        <strain evidence="3">DUCC20226</strain>
    </source>
</reference>
<comment type="caution">
    <text evidence="3">The sequence shown here is derived from an EMBL/GenBank/DDBJ whole genome shotgun (WGS) entry which is preliminary data.</text>
</comment>
<organism evidence="3 4">
    <name type="scientific">Phomopsis amygdali</name>
    <name type="common">Fusicoccum amygdali</name>
    <dbReference type="NCBI Taxonomy" id="1214568"/>
    <lineage>
        <taxon>Eukaryota</taxon>
        <taxon>Fungi</taxon>
        <taxon>Dikarya</taxon>
        <taxon>Ascomycota</taxon>
        <taxon>Pezizomycotina</taxon>
        <taxon>Sordariomycetes</taxon>
        <taxon>Sordariomycetidae</taxon>
        <taxon>Diaporthales</taxon>
        <taxon>Diaporthaceae</taxon>
        <taxon>Diaporthe</taxon>
    </lineage>
</organism>
<feature type="domain" description="Nephrocystin 3-like N-terminal" evidence="2">
    <location>
        <begin position="82"/>
        <end position="267"/>
    </location>
</feature>
<dbReference type="Proteomes" id="UP001265746">
    <property type="component" value="Unassembled WGS sequence"/>
</dbReference>
<evidence type="ECO:0000256" key="1">
    <source>
        <dbReference type="ARBA" id="ARBA00022737"/>
    </source>
</evidence>
<dbReference type="EMBL" id="JAUJFL010000010">
    <property type="protein sequence ID" value="KAK2597161.1"/>
    <property type="molecule type" value="Genomic_DNA"/>
</dbReference>
<dbReference type="InterPro" id="IPR056884">
    <property type="entry name" value="NPHP3-like_N"/>
</dbReference>
<gene>
    <name evidence="3" type="ORF">N8I77_013024</name>
</gene>
<accession>A0AAD9S3F2</accession>
<sequence length="613" mass="69268">MVDPILSHQSVSGSNFGSHAKLHIGDYNVHLQDKAPRDQSNSSADDQFLSDLSSIHPTNQWASVKRPSTQTAQEGFQDWSAKTRFDDWFSNSERKLLWVQDETLSHEGGSLLISDIIEDFEEQNRLGRITQNNDRTLVEENSALAYFYCSCLHKGQQWTPSQVFGGLIYMLLQGSSRFELLQTTRQTYSRRLKASSEDDSRFQVLVEILLNIFQSDIFGSLPRITLIVEAIDQCGADAQDVGVPDLLDAMNQCLEQVPNLKWVMSSRTTSGALQMLADSESDYDTLKLSYADVGRGLGLASMIDTILDVGARMQRMYEDSKCRVKMAPDSYRWFQYSKAGASWLKGPQNQAHGSTGASIVWYERERSLAYEPSPLALHIADAVCPRVGLQLDVVYYSCHSALKANHDSSDSFRETFKTQPTVALFCMLCHMVYGACQSGDDWAKVAVDLPRKLRKNLESLTSRITKIRKERHARTSHPEDPVTVENGPDLSENLQDITTKFPLGSVFLPTREDDTSAKIEGWYRDLEVRDHYAPIIVDLIASVASRLPNDVLLVFDSLEQMDHVMWKRTLQILRDNMSYGVRILLCGNSEAIDQIWGETTTKRSEGWRKFVGR</sequence>
<evidence type="ECO:0000313" key="3">
    <source>
        <dbReference type="EMBL" id="KAK2597161.1"/>
    </source>
</evidence>
<proteinExistence type="predicted"/>